<protein>
    <submittedName>
        <fullName evidence="1">Uncharacterized protein</fullName>
    </submittedName>
</protein>
<sequence>MDELEARVLVYNIVVSWIGRAVGIAPKRVNVSRGFGGAPPAGYGFNEGMYIRMCEEITPSIAAASGRAFTLPGKWRLDHASRSIGVFINDAAGRLLQSRETATAKYAREYAENYSP</sequence>
<evidence type="ECO:0000313" key="1">
    <source>
        <dbReference type="EMBL" id="NPU65455.1"/>
    </source>
</evidence>
<keyword evidence="2" id="KW-1185">Reference proteome</keyword>
<dbReference type="Proteomes" id="UP000886476">
    <property type="component" value="Unassembled WGS sequence"/>
</dbReference>
<comment type="caution">
    <text evidence="1">The sequence shown here is derived from an EMBL/GenBank/DDBJ whole genome shotgun (WGS) entry which is preliminary data.</text>
</comment>
<dbReference type="RefSeq" id="WP_172110484.1">
    <property type="nucleotide sequence ID" value="NZ_JABFDN010000002.1"/>
</dbReference>
<proteinExistence type="predicted"/>
<name>A0ABX2CCR7_9BRAD</name>
<reference evidence="1" key="1">
    <citation type="submission" date="2020-05" db="EMBL/GenBank/DDBJ databases">
        <title>Nod-independent and nitrogen-fixing Bradyrhizobium aeschynomene sp. nov. isolated from nodules of Aeschynomene indica.</title>
        <authorList>
            <person name="Zhang Z."/>
        </authorList>
    </citation>
    <scope>NUCLEOTIDE SEQUENCE</scope>
    <source>
        <strain evidence="1">83012</strain>
    </source>
</reference>
<dbReference type="EMBL" id="JABFDN010000002">
    <property type="protein sequence ID" value="NPU65455.1"/>
    <property type="molecule type" value="Genomic_DNA"/>
</dbReference>
<accession>A0ABX2CCR7</accession>
<organism evidence="1 2">
    <name type="scientific">Bradyrhizobium aeschynomenes</name>
    <dbReference type="NCBI Taxonomy" id="2734909"/>
    <lineage>
        <taxon>Bacteria</taxon>
        <taxon>Pseudomonadati</taxon>
        <taxon>Pseudomonadota</taxon>
        <taxon>Alphaproteobacteria</taxon>
        <taxon>Hyphomicrobiales</taxon>
        <taxon>Nitrobacteraceae</taxon>
        <taxon>Bradyrhizobium</taxon>
    </lineage>
</organism>
<evidence type="ECO:0000313" key="2">
    <source>
        <dbReference type="Proteomes" id="UP000886476"/>
    </source>
</evidence>
<gene>
    <name evidence="1" type="ORF">HL667_10665</name>
</gene>